<feature type="compositionally biased region" description="Polar residues" evidence="1">
    <location>
        <begin position="103"/>
        <end position="114"/>
    </location>
</feature>
<feature type="region of interest" description="Disordered" evidence="1">
    <location>
        <begin position="275"/>
        <end position="312"/>
    </location>
</feature>
<accession>A0ABP1S5U0</accession>
<gene>
    <name evidence="2" type="ORF">ODALV1_LOCUS30003</name>
</gene>
<feature type="compositionally biased region" description="Basic and acidic residues" evidence="1">
    <location>
        <begin position="276"/>
        <end position="299"/>
    </location>
</feature>
<dbReference type="EMBL" id="CAXLJM020000160">
    <property type="protein sequence ID" value="CAL8143936.1"/>
    <property type="molecule type" value="Genomic_DNA"/>
</dbReference>
<feature type="region of interest" description="Disordered" evidence="1">
    <location>
        <begin position="92"/>
        <end position="114"/>
    </location>
</feature>
<proteinExistence type="predicted"/>
<dbReference type="Proteomes" id="UP001642540">
    <property type="component" value="Unassembled WGS sequence"/>
</dbReference>
<keyword evidence="3" id="KW-1185">Reference proteome</keyword>
<sequence length="312" mass="35032">MAPKKFAIVNFEIDNSVAAVPSEWISDTEDSCYYPGNITGKKLNKLVKNSSAVEPTWENHRCSVMRYYDTFADASLYVKDALLTSDLSACEKSGRRKKKDKPSNTLPVHPSETSHVSVTAAAEVPVIVPAEVPVIVPAEVPVALVPEVPTLVLVSDDSVGHNPRSSNQNFVILPRQEAHHCNCEEFQKDVLLKLQVLEECFLQQTELLRCVLEKLTNKPVDNCVEGEYKFEPNQFPIKDMNSLDDLIQLVTDNKKAFVEKEWKDYATTRCFSRLGEPSHSKAAEESSRSTVFKNEKRGEAPSWSKFEGKRID</sequence>
<evidence type="ECO:0000256" key="1">
    <source>
        <dbReference type="SAM" id="MobiDB-lite"/>
    </source>
</evidence>
<evidence type="ECO:0000313" key="3">
    <source>
        <dbReference type="Proteomes" id="UP001642540"/>
    </source>
</evidence>
<reference evidence="2 3" key="1">
    <citation type="submission" date="2024-08" db="EMBL/GenBank/DDBJ databases">
        <authorList>
            <person name="Cucini C."/>
            <person name="Frati F."/>
        </authorList>
    </citation>
    <scope>NUCLEOTIDE SEQUENCE [LARGE SCALE GENOMIC DNA]</scope>
</reference>
<organism evidence="2 3">
    <name type="scientific">Orchesella dallaii</name>
    <dbReference type="NCBI Taxonomy" id="48710"/>
    <lineage>
        <taxon>Eukaryota</taxon>
        <taxon>Metazoa</taxon>
        <taxon>Ecdysozoa</taxon>
        <taxon>Arthropoda</taxon>
        <taxon>Hexapoda</taxon>
        <taxon>Collembola</taxon>
        <taxon>Entomobryomorpha</taxon>
        <taxon>Entomobryoidea</taxon>
        <taxon>Orchesellidae</taxon>
        <taxon>Orchesellinae</taxon>
        <taxon>Orchesella</taxon>
    </lineage>
</organism>
<evidence type="ECO:0000313" key="2">
    <source>
        <dbReference type="EMBL" id="CAL8143936.1"/>
    </source>
</evidence>
<comment type="caution">
    <text evidence="2">The sequence shown here is derived from an EMBL/GenBank/DDBJ whole genome shotgun (WGS) entry which is preliminary data.</text>
</comment>
<protein>
    <submittedName>
        <fullName evidence="2">Uncharacterized protein</fullName>
    </submittedName>
</protein>
<name>A0ABP1S5U0_9HEXA</name>